<dbReference type="Proteomes" id="UP000614216">
    <property type="component" value="Unassembled WGS sequence"/>
</dbReference>
<dbReference type="GO" id="GO:0000160">
    <property type="term" value="P:phosphorelay signal transduction system"/>
    <property type="evidence" value="ECO:0007669"/>
    <property type="project" value="InterPro"/>
</dbReference>
<evidence type="ECO:0000313" key="3">
    <source>
        <dbReference type="EMBL" id="MBL6445784.1"/>
    </source>
</evidence>
<dbReference type="Pfam" id="PF00072">
    <property type="entry name" value="Response_reg"/>
    <property type="match status" value="1"/>
</dbReference>
<dbReference type="SUPFAM" id="SSF52172">
    <property type="entry name" value="CheY-like"/>
    <property type="match status" value="1"/>
</dbReference>
<dbReference type="InterPro" id="IPR001789">
    <property type="entry name" value="Sig_transdc_resp-reg_receiver"/>
</dbReference>
<accession>A0A937FTV0</accession>
<dbReference type="SMART" id="SM00448">
    <property type="entry name" value="REC"/>
    <property type="match status" value="1"/>
</dbReference>
<dbReference type="PROSITE" id="PS50110">
    <property type="entry name" value="RESPONSE_REGULATORY"/>
    <property type="match status" value="1"/>
</dbReference>
<name>A0A937FTV0_9BACT</name>
<evidence type="ECO:0000313" key="4">
    <source>
        <dbReference type="Proteomes" id="UP000614216"/>
    </source>
</evidence>
<keyword evidence="4" id="KW-1185">Reference proteome</keyword>
<dbReference type="AlphaFoldDB" id="A0A937FTV0"/>
<feature type="domain" description="Response regulatory" evidence="2">
    <location>
        <begin position="1"/>
        <end position="124"/>
    </location>
</feature>
<dbReference type="PANTHER" id="PTHR44520">
    <property type="entry name" value="RESPONSE REGULATOR RCP1-RELATED"/>
    <property type="match status" value="1"/>
</dbReference>
<dbReference type="EMBL" id="JAEUGD010000018">
    <property type="protein sequence ID" value="MBL6445784.1"/>
    <property type="molecule type" value="Genomic_DNA"/>
</dbReference>
<keyword evidence="1" id="KW-0597">Phosphoprotein</keyword>
<dbReference type="InterPro" id="IPR011006">
    <property type="entry name" value="CheY-like_superfamily"/>
</dbReference>
<sequence length="129" mass="15059">MLIDDNEIDLFINQKVIEFCHFTKRLLTYSSGREALEYLLSAPVVDIPDIIFLDLNMPVVDGFRFLYEFSKFPDHVRNKVSIVVLTSSDNMRDKEKIEVNPDVIKFLSKPLNDQKLEQIRVLKENQPSN</sequence>
<evidence type="ECO:0000256" key="1">
    <source>
        <dbReference type="PROSITE-ProRule" id="PRU00169"/>
    </source>
</evidence>
<dbReference type="PANTHER" id="PTHR44520:SF2">
    <property type="entry name" value="RESPONSE REGULATOR RCP1"/>
    <property type="match status" value="1"/>
</dbReference>
<gene>
    <name evidence="3" type="ORF">JMN32_05660</name>
</gene>
<organism evidence="3 4">
    <name type="scientific">Fulvivirga marina</name>
    <dbReference type="NCBI Taxonomy" id="2494733"/>
    <lineage>
        <taxon>Bacteria</taxon>
        <taxon>Pseudomonadati</taxon>
        <taxon>Bacteroidota</taxon>
        <taxon>Cytophagia</taxon>
        <taxon>Cytophagales</taxon>
        <taxon>Fulvivirgaceae</taxon>
        <taxon>Fulvivirga</taxon>
    </lineage>
</organism>
<proteinExistence type="predicted"/>
<comment type="caution">
    <text evidence="3">The sequence shown here is derived from an EMBL/GenBank/DDBJ whole genome shotgun (WGS) entry which is preliminary data.</text>
</comment>
<evidence type="ECO:0000259" key="2">
    <source>
        <dbReference type="PROSITE" id="PS50110"/>
    </source>
</evidence>
<dbReference type="Gene3D" id="3.40.50.2300">
    <property type="match status" value="1"/>
</dbReference>
<dbReference type="InterPro" id="IPR052893">
    <property type="entry name" value="TCS_response_regulator"/>
</dbReference>
<reference evidence="3" key="1">
    <citation type="submission" date="2021-01" db="EMBL/GenBank/DDBJ databases">
        <title>Fulvivirga kasyanovii gen. nov., sp nov., a novel member of the phylum Bacteroidetes isolated from seawater in a mussel farm.</title>
        <authorList>
            <person name="Zhao L.-H."/>
            <person name="Wang Z.-J."/>
        </authorList>
    </citation>
    <scope>NUCLEOTIDE SEQUENCE</scope>
    <source>
        <strain evidence="3">29W222</strain>
    </source>
</reference>
<protein>
    <submittedName>
        <fullName evidence="3">Response regulator</fullName>
    </submittedName>
</protein>
<feature type="modified residue" description="4-aspartylphosphate" evidence="1">
    <location>
        <position position="54"/>
    </location>
</feature>